<dbReference type="Pfam" id="PF01636">
    <property type="entry name" value="APH"/>
    <property type="match status" value="1"/>
</dbReference>
<name>A0AAQ3M795_9PEZI</name>
<dbReference type="SUPFAM" id="SSF56112">
    <property type="entry name" value="Protein kinase-like (PK-like)"/>
    <property type="match status" value="1"/>
</dbReference>
<proteinExistence type="predicted"/>
<sequence>MSTQKVNLHSALLDCVMFGRSSFFREKRAYALPSPSEIRALNSKSGDARAEDFYRPPPVRIPSLGLLVKYGADVTIREATAQEMVREKLGGRVPVPEVFGWIKDEGQVFIYMQLVQGDTLQARWQNLKEAGRRSVCTQLRCMVDSLRTLPQDDHEYYIGSPCGQSLNDIFLQDRPELVGPFKGPDAIEQFHSACGIDISQHTSILFTHGDLVAPNIILSTDTNPTVVAIVDWAQAGWYPDYWEYCKARRVELDSHCFSPKIQDEWRMKYLPLIMDVVDEEACYHPWLQFVLSKGI</sequence>
<keyword evidence="3" id="KW-1185">Reference proteome</keyword>
<evidence type="ECO:0000259" key="1">
    <source>
        <dbReference type="Pfam" id="PF01636"/>
    </source>
</evidence>
<organism evidence="2 3">
    <name type="scientific">Acrodontium crateriforme</name>
    <dbReference type="NCBI Taxonomy" id="150365"/>
    <lineage>
        <taxon>Eukaryota</taxon>
        <taxon>Fungi</taxon>
        <taxon>Dikarya</taxon>
        <taxon>Ascomycota</taxon>
        <taxon>Pezizomycotina</taxon>
        <taxon>Dothideomycetes</taxon>
        <taxon>Dothideomycetidae</taxon>
        <taxon>Mycosphaerellales</taxon>
        <taxon>Teratosphaeriaceae</taxon>
        <taxon>Acrodontium</taxon>
    </lineage>
</organism>
<accession>A0AAQ3M795</accession>
<protein>
    <submittedName>
        <fullName evidence="2">Phosphotransferase family protein</fullName>
    </submittedName>
</protein>
<dbReference type="InterPro" id="IPR051678">
    <property type="entry name" value="AGP_Transferase"/>
</dbReference>
<evidence type="ECO:0000313" key="3">
    <source>
        <dbReference type="Proteomes" id="UP001303373"/>
    </source>
</evidence>
<feature type="domain" description="Aminoglycoside phosphotransferase" evidence="1">
    <location>
        <begin position="88"/>
        <end position="239"/>
    </location>
</feature>
<reference evidence="2 3" key="1">
    <citation type="submission" date="2023-11" db="EMBL/GenBank/DDBJ databases">
        <title>An acidophilic fungus is an integral part of prey digestion in a carnivorous sundew plant.</title>
        <authorList>
            <person name="Tsai I.J."/>
        </authorList>
    </citation>
    <scope>NUCLEOTIDE SEQUENCE [LARGE SCALE GENOMIC DNA]</scope>
    <source>
        <strain evidence="2">169a</strain>
    </source>
</reference>
<dbReference type="EMBL" id="CP138589">
    <property type="protein sequence ID" value="WPH03147.1"/>
    <property type="molecule type" value="Genomic_DNA"/>
</dbReference>
<dbReference type="AlphaFoldDB" id="A0AAQ3M795"/>
<gene>
    <name evidence="2" type="ORF">R9X50_00602300</name>
</gene>
<dbReference type="InterPro" id="IPR011009">
    <property type="entry name" value="Kinase-like_dom_sf"/>
</dbReference>
<dbReference type="PANTHER" id="PTHR21310:SF54">
    <property type="entry name" value="AMINOGLYCOSIDE PHOSPHOTRANSFERASE DOMAIN-CONTAINING PROTEIN"/>
    <property type="match status" value="1"/>
</dbReference>
<evidence type="ECO:0000313" key="2">
    <source>
        <dbReference type="EMBL" id="WPH03147.1"/>
    </source>
</evidence>
<dbReference type="PANTHER" id="PTHR21310">
    <property type="entry name" value="AMINOGLYCOSIDE PHOSPHOTRANSFERASE-RELATED-RELATED"/>
    <property type="match status" value="1"/>
</dbReference>
<dbReference type="Proteomes" id="UP001303373">
    <property type="component" value="Chromosome 10"/>
</dbReference>
<dbReference type="InterPro" id="IPR002575">
    <property type="entry name" value="Aminoglycoside_PTrfase"/>
</dbReference>